<protein>
    <recommendedName>
        <fullName evidence="3">DUF1805 domain-containing protein</fullName>
    </recommendedName>
</protein>
<sequence length="106" mass="11879">MDTIENSKKYKAKIVLAGFQKVIVEVKGESLILGSNNFVKLFIYRLPFISVGGKTCILGNSWRVAEETTGMLIGSGQTKQEAVNHAKAVLKRYSKEKILEQINKYK</sequence>
<gene>
    <name evidence="1" type="ORF">EVJ48_01410</name>
</gene>
<evidence type="ECO:0000313" key="2">
    <source>
        <dbReference type="Proteomes" id="UP000322454"/>
    </source>
</evidence>
<evidence type="ECO:0000313" key="1">
    <source>
        <dbReference type="EMBL" id="RZV40175.1"/>
    </source>
</evidence>
<dbReference type="AlphaFoldDB" id="A0A520XGI4"/>
<comment type="caution">
    <text evidence="1">The sequence shown here is derived from an EMBL/GenBank/DDBJ whole genome shotgun (WGS) entry which is preliminary data.</text>
</comment>
<organism evidence="1 2">
    <name type="scientific">Candidatus Acidulodesulfobacterium acidiphilum</name>
    <dbReference type="NCBI Taxonomy" id="2597224"/>
    <lineage>
        <taxon>Bacteria</taxon>
        <taxon>Deltaproteobacteria</taxon>
        <taxon>Candidatus Acidulodesulfobacterales</taxon>
        <taxon>Candidatus Acidulodesulfobacterium</taxon>
    </lineage>
</organism>
<dbReference type="EMBL" id="SHMQ01000002">
    <property type="protein sequence ID" value="RZV40175.1"/>
    <property type="molecule type" value="Genomic_DNA"/>
</dbReference>
<reference evidence="1 2" key="1">
    <citation type="submission" date="2019-01" db="EMBL/GenBank/DDBJ databases">
        <title>Insights into ecological role of a new deltaproteobacterial order Candidatus Sinidesulfobacterales (Sva0485) by metagenomics and metatranscriptomics.</title>
        <authorList>
            <person name="Tan S."/>
            <person name="Liu J."/>
            <person name="Fang Y."/>
            <person name="Hedlund B."/>
            <person name="Lian Z.-H."/>
            <person name="Huang L.-Y."/>
            <person name="Li J.-T."/>
            <person name="Huang L.-N."/>
            <person name="Li W.-J."/>
            <person name="Jiang H.-C."/>
            <person name="Dong H.-L."/>
            <person name="Shu W.-S."/>
        </authorList>
    </citation>
    <scope>NUCLEOTIDE SEQUENCE [LARGE SCALE GENOMIC DNA]</scope>
    <source>
        <strain evidence="1">AP4</strain>
    </source>
</reference>
<dbReference type="Proteomes" id="UP000322454">
    <property type="component" value="Unassembled WGS sequence"/>
</dbReference>
<name>A0A520XGI4_9DELT</name>
<proteinExistence type="predicted"/>
<accession>A0A520XGI4</accession>
<evidence type="ECO:0008006" key="3">
    <source>
        <dbReference type="Google" id="ProtNLM"/>
    </source>
</evidence>